<evidence type="ECO:0000313" key="2">
    <source>
        <dbReference type="Proteomes" id="UP001249020"/>
    </source>
</evidence>
<dbReference type="InterPro" id="IPR036188">
    <property type="entry name" value="FAD/NAD-bd_sf"/>
</dbReference>
<organism evidence="1 2">
    <name type="scientific">Brumicola blandensis</name>
    <dbReference type="NCBI Taxonomy" id="3075611"/>
    <lineage>
        <taxon>Bacteria</taxon>
        <taxon>Pseudomonadati</taxon>
        <taxon>Pseudomonadota</taxon>
        <taxon>Gammaproteobacteria</taxon>
        <taxon>Alteromonadales</taxon>
        <taxon>Alteromonadaceae</taxon>
        <taxon>Brumicola</taxon>
    </lineage>
</organism>
<reference evidence="1 2" key="1">
    <citation type="submission" date="2023-09" db="EMBL/GenBank/DDBJ databases">
        <authorList>
            <person name="Rey-Velasco X."/>
        </authorList>
    </citation>
    <scope>NUCLEOTIDE SEQUENCE [LARGE SCALE GENOMIC DNA]</scope>
    <source>
        <strain evidence="1 2">W409</strain>
    </source>
</reference>
<proteinExistence type="predicted"/>
<dbReference type="Gene3D" id="3.50.50.60">
    <property type="entry name" value="FAD/NAD(P)-binding domain"/>
    <property type="match status" value="1"/>
</dbReference>
<name>A0AAW8R184_9ALTE</name>
<keyword evidence="2" id="KW-1185">Reference proteome</keyword>
<protein>
    <submittedName>
        <fullName evidence="1">NAD(P)/FAD-dependent oxidoreductase</fullName>
    </submittedName>
</protein>
<dbReference type="EMBL" id="JAVRIE010000002">
    <property type="protein sequence ID" value="MDT0582499.1"/>
    <property type="molecule type" value="Genomic_DNA"/>
</dbReference>
<comment type="caution">
    <text evidence="1">The sequence shown here is derived from an EMBL/GenBank/DDBJ whole genome shotgun (WGS) entry which is preliminary data.</text>
</comment>
<dbReference type="SUPFAM" id="SSF51905">
    <property type="entry name" value="FAD/NAD(P)-binding domain"/>
    <property type="match status" value="1"/>
</dbReference>
<dbReference type="Proteomes" id="UP001249020">
    <property type="component" value="Unassembled WGS sequence"/>
</dbReference>
<evidence type="ECO:0000313" key="1">
    <source>
        <dbReference type="EMBL" id="MDT0582499.1"/>
    </source>
</evidence>
<sequence length="482" mass="54045">MQSVQGAKTSAIQSANENATELETDYLIVGSGAVGMAFADTLLTETDANIIMVDKHHKPGGHWNVAYPFVTLHQPSAFYGVSSRELSKGYKDQVGWNKGLNELATGAEVSAYFDDVMREQFLPTGRVQYFPMCDYQGNGEFENTLTGQRYKARPNKKTVDCTYLKTTVPSTHTPNFDLASGVQFMPLNDLPKVTSAPSAYVIVGGGKTGIDAVLFLLEKHVDPDRITWIMPRDAWLLDRENTQPTEEFFGSSIGAQASQMEAIAESTSINDMFERLERAGVFMRLDTNVWPKMFHGATVSKMELEQLRRVKNVVRMGRVTSIELDKIVLQEGEIPTSTRHIHVDCSASAISNLTMKPIFEDGLITPQTVRSYQPVFSAAFIAHVEASYPNDQIKNKICNVVPLPNTDLDWLRLTAAFMLNQHIWGQDPELREWLLNNRLDGFSQLVRNVKEDEIEKRMILKRLKENAQPAMAKLQAYLAEIS</sequence>
<gene>
    <name evidence="1" type="ORF">RM544_08100</name>
</gene>
<dbReference type="RefSeq" id="WP_311361258.1">
    <property type="nucleotide sequence ID" value="NZ_JAVRIE010000002.1"/>
</dbReference>
<accession>A0AAW8R184</accession>
<dbReference type="AlphaFoldDB" id="A0AAW8R184"/>
<dbReference type="Pfam" id="PF13450">
    <property type="entry name" value="NAD_binding_8"/>
    <property type="match status" value="1"/>
</dbReference>